<dbReference type="Pfam" id="PF05016">
    <property type="entry name" value="ParE_toxin"/>
    <property type="match status" value="1"/>
</dbReference>
<reference evidence="3 6" key="1">
    <citation type="submission" date="2020-08" db="EMBL/GenBank/DDBJ databases">
        <title>Genomic Encyclopedia of Type Strains, Phase IV (KMG-IV): sequencing the most valuable type-strain genomes for metagenomic binning, comparative biology and taxonomic classification.</title>
        <authorList>
            <person name="Goeker M."/>
        </authorList>
    </citation>
    <scope>NUCLEOTIDE SEQUENCE [LARGE SCALE GENOMIC DNA]</scope>
    <source>
        <strain evidence="3 6">DSM 101535</strain>
    </source>
</reference>
<evidence type="ECO:0000256" key="2">
    <source>
        <dbReference type="ARBA" id="ARBA00022649"/>
    </source>
</evidence>
<dbReference type="AlphaFoldDB" id="A0A7X0JCH1"/>
<protein>
    <submittedName>
        <fullName evidence="4">Plasmid stabilization system protein ParE</fullName>
    </submittedName>
</protein>
<dbReference type="InterPro" id="IPR051803">
    <property type="entry name" value="TA_system_RelE-like_toxin"/>
</dbReference>
<organism evidence="4 5">
    <name type="scientific">Sphingomonas endophytica</name>
    <dbReference type="NCBI Taxonomy" id="869719"/>
    <lineage>
        <taxon>Bacteria</taxon>
        <taxon>Pseudomonadati</taxon>
        <taxon>Pseudomonadota</taxon>
        <taxon>Alphaproteobacteria</taxon>
        <taxon>Sphingomonadales</taxon>
        <taxon>Sphingomonadaceae</taxon>
        <taxon>Sphingomonas</taxon>
    </lineage>
</organism>
<keyword evidence="6" id="KW-1185">Reference proteome</keyword>
<evidence type="ECO:0000313" key="6">
    <source>
        <dbReference type="Proteomes" id="UP000560131"/>
    </source>
</evidence>
<dbReference type="RefSeq" id="WP_184036590.1">
    <property type="nucleotide sequence ID" value="NZ_BAABAR010000020.1"/>
</dbReference>
<accession>A0A7X0JCH1</accession>
<proteinExistence type="inferred from homology"/>
<dbReference type="Proteomes" id="UP000560131">
    <property type="component" value="Unassembled WGS sequence"/>
</dbReference>
<reference evidence="4 5" key="3">
    <citation type="submission" date="2020-08" db="EMBL/GenBank/DDBJ databases">
        <authorList>
            <person name="Partida-Martinez L."/>
            <person name="Huntemann M."/>
            <person name="Clum A."/>
            <person name="Wang J."/>
            <person name="Palaniappan K."/>
            <person name="Ritter S."/>
            <person name="Chen I.-M."/>
            <person name="Stamatis D."/>
            <person name="Reddy T."/>
            <person name="O'Malley R."/>
            <person name="Daum C."/>
            <person name="Shapiro N."/>
            <person name="Ivanova N."/>
            <person name="Kyrpides N."/>
            <person name="Woyke T."/>
        </authorList>
    </citation>
    <scope>NUCLEOTIDE SEQUENCE [LARGE SCALE GENOMIC DNA]</scope>
    <source>
        <strain evidence="4 5">AS3.13</strain>
    </source>
</reference>
<evidence type="ECO:0000313" key="4">
    <source>
        <dbReference type="EMBL" id="MBB6505071.1"/>
    </source>
</evidence>
<name>A0A7X0JCH1_9SPHN</name>
<dbReference type="EMBL" id="JACIJN010000006">
    <property type="protein sequence ID" value="MBB5726076.1"/>
    <property type="molecule type" value="Genomic_DNA"/>
</dbReference>
<evidence type="ECO:0000313" key="3">
    <source>
        <dbReference type="EMBL" id="MBB5726076.1"/>
    </source>
</evidence>
<reference evidence="4 5" key="2">
    <citation type="submission" date="2020-08" db="EMBL/GenBank/DDBJ databases">
        <title>The Agave Microbiome: Exploring the role of microbial communities in plant adaptations to desert environments.</title>
        <authorList>
            <person name="Partida-Martinez L.P."/>
        </authorList>
    </citation>
    <scope>NUCLEOTIDE SEQUENCE [LARGE SCALE GENOMIC DNA]</scope>
    <source>
        <strain evidence="4 5">AS3.13</strain>
    </source>
</reference>
<evidence type="ECO:0000313" key="5">
    <source>
        <dbReference type="Proteomes" id="UP000522313"/>
    </source>
</evidence>
<evidence type="ECO:0000256" key="1">
    <source>
        <dbReference type="ARBA" id="ARBA00006226"/>
    </source>
</evidence>
<sequence>MARVDWTDEALREIDEIVFYIERFDPAAATRISTRLFALGDSLSEFPRRGRPVEDGLRELTTVPPYIMLYETDGEIVSIISIRHGARRPD</sequence>
<dbReference type="Proteomes" id="UP000522313">
    <property type="component" value="Unassembled WGS sequence"/>
</dbReference>
<dbReference type="EMBL" id="JACHBT010000010">
    <property type="protein sequence ID" value="MBB6505071.1"/>
    <property type="molecule type" value="Genomic_DNA"/>
</dbReference>
<dbReference type="InterPro" id="IPR007712">
    <property type="entry name" value="RelE/ParE_toxin"/>
</dbReference>
<dbReference type="PANTHER" id="PTHR33755">
    <property type="entry name" value="TOXIN PARE1-RELATED"/>
    <property type="match status" value="1"/>
</dbReference>
<comment type="caution">
    <text evidence="4">The sequence shown here is derived from an EMBL/GenBank/DDBJ whole genome shotgun (WGS) entry which is preliminary data.</text>
</comment>
<dbReference type="Gene3D" id="3.30.2310.20">
    <property type="entry name" value="RelE-like"/>
    <property type="match status" value="1"/>
</dbReference>
<gene>
    <name evidence="4" type="ORF">F4693_002058</name>
    <name evidence="3" type="ORF">FHS97_002012</name>
</gene>
<dbReference type="InterPro" id="IPR035093">
    <property type="entry name" value="RelE/ParE_toxin_dom_sf"/>
</dbReference>
<keyword evidence="2" id="KW-1277">Toxin-antitoxin system</keyword>
<comment type="similarity">
    <text evidence="1">Belongs to the RelE toxin family.</text>
</comment>